<gene>
    <name evidence="2" type="ORF">EPA99_12950</name>
</gene>
<sequence length="124" mass="12343">MRPLLMACLSACLIALSACAAPAAAPEPAAAPAAPTSTVVKVDRSCRSDADCTVKDVGNCCGMAPACVNVDSPTDPQGVAAQCRASGRMSICGFRQITSCQCVAGQCADSGAAPDALRRPATSP</sequence>
<comment type="caution">
    <text evidence="2">The sequence shown here is derived from an EMBL/GenBank/DDBJ whole genome shotgun (WGS) entry which is preliminary data.</text>
</comment>
<feature type="chain" id="PRO_5020617308" description="Secreted protein" evidence="1">
    <location>
        <begin position="21"/>
        <end position="124"/>
    </location>
</feature>
<dbReference type="EMBL" id="SAWZ01000006">
    <property type="protein sequence ID" value="RXR04373.1"/>
    <property type="molecule type" value="Genomic_DNA"/>
</dbReference>
<dbReference type="Proteomes" id="UP000289784">
    <property type="component" value="Unassembled WGS sequence"/>
</dbReference>
<evidence type="ECO:0000256" key="1">
    <source>
        <dbReference type="SAM" id="SignalP"/>
    </source>
</evidence>
<dbReference type="RefSeq" id="WP_129471644.1">
    <property type="nucleotide sequence ID" value="NZ_SAWZ01000006.1"/>
</dbReference>
<keyword evidence="1" id="KW-0732">Signal</keyword>
<keyword evidence="3" id="KW-1185">Reference proteome</keyword>
<reference evidence="2 3" key="1">
    <citation type="submission" date="2019-01" db="EMBL/GenBank/DDBJ databases">
        <title>Pseudoxanthomonas composti sp. nov., isolated from compost.</title>
        <authorList>
            <person name="Yang G."/>
        </authorList>
    </citation>
    <scope>NUCLEOTIDE SEQUENCE [LARGE SCALE GENOMIC DNA]</scope>
    <source>
        <strain evidence="2 3">GSS15</strain>
    </source>
</reference>
<dbReference type="OrthoDB" id="5959317at2"/>
<evidence type="ECO:0000313" key="2">
    <source>
        <dbReference type="EMBL" id="RXR04373.1"/>
    </source>
</evidence>
<dbReference type="AlphaFoldDB" id="A0A4Q1JTR8"/>
<name>A0A4Q1JTR8_9GAMM</name>
<protein>
    <recommendedName>
        <fullName evidence="4">Secreted protein</fullName>
    </recommendedName>
</protein>
<dbReference type="PROSITE" id="PS51257">
    <property type="entry name" value="PROKAR_LIPOPROTEIN"/>
    <property type="match status" value="1"/>
</dbReference>
<proteinExistence type="predicted"/>
<feature type="signal peptide" evidence="1">
    <location>
        <begin position="1"/>
        <end position="20"/>
    </location>
</feature>
<accession>A0A4Q1JTR8</accession>
<evidence type="ECO:0000313" key="3">
    <source>
        <dbReference type="Proteomes" id="UP000289784"/>
    </source>
</evidence>
<organism evidence="2 3">
    <name type="scientific">Pseudoxanthomonas composti</name>
    <dbReference type="NCBI Taxonomy" id="2137479"/>
    <lineage>
        <taxon>Bacteria</taxon>
        <taxon>Pseudomonadati</taxon>
        <taxon>Pseudomonadota</taxon>
        <taxon>Gammaproteobacteria</taxon>
        <taxon>Lysobacterales</taxon>
        <taxon>Lysobacteraceae</taxon>
        <taxon>Pseudoxanthomonas</taxon>
    </lineage>
</organism>
<evidence type="ECO:0008006" key="4">
    <source>
        <dbReference type="Google" id="ProtNLM"/>
    </source>
</evidence>